<gene>
    <name evidence="3" type="ORF">GCM10023349_08210</name>
</gene>
<sequence length="196" mass="20435">MRQRTGRGSWALAALLVLGLATGGCSGGSDDDPGGGDPTSGASAASEAVVTHAKLGERAGKLSQARRQQVVDQVQKVVDGWMEAAYLGGDYPRADFADAWPGFTAGAKADAEHDGDLMSNRDLGASIVGVEPVKRAVTVDVLAAHGRPAGVTAHVLLRFTTTGDTVKDVRVVGRLYLTKGKQGWQVFGYDVTKDAR</sequence>
<evidence type="ECO:0000256" key="1">
    <source>
        <dbReference type="SAM" id="MobiDB-lite"/>
    </source>
</evidence>
<evidence type="ECO:0000313" key="3">
    <source>
        <dbReference type="EMBL" id="GAA4695333.1"/>
    </source>
</evidence>
<name>A0ABP8WVJ6_9ACTN</name>
<dbReference type="EMBL" id="BAABKM010000002">
    <property type="protein sequence ID" value="GAA4695333.1"/>
    <property type="molecule type" value="Genomic_DNA"/>
</dbReference>
<dbReference type="Proteomes" id="UP001499974">
    <property type="component" value="Unassembled WGS sequence"/>
</dbReference>
<dbReference type="PROSITE" id="PS51257">
    <property type="entry name" value="PROKAR_LIPOPROTEIN"/>
    <property type="match status" value="1"/>
</dbReference>
<comment type="caution">
    <text evidence="3">The sequence shown here is derived from an EMBL/GenBank/DDBJ whole genome shotgun (WGS) entry which is preliminary data.</text>
</comment>
<accession>A0ABP8WVJ6</accession>
<feature type="chain" id="PRO_5046775652" description="Mce-associated membrane protein" evidence="2">
    <location>
        <begin position="28"/>
        <end position="196"/>
    </location>
</feature>
<organism evidence="3 4">
    <name type="scientific">Nocardioides conyzicola</name>
    <dbReference type="NCBI Taxonomy" id="1651781"/>
    <lineage>
        <taxon>Bacteria</taxon>
        <taxon>Bacillati</taxon>
        <taxon>Actinomycetota</taxon>
        <taxon>Actinomycetes</taxon>
        <taxon>Propionibacteriales</taxon>
        <taxon>Nocardioidaceae</taxon>
        <taxon>Nocardioides</taxon>
    </lineage>
</organism>
<keyword evidence="4" id="KW-1185">Reference proteome</keyword>
<evidence type="ECO:0000256" key="2">
    <source>
        <dbReference type="SAM" id="SignalP"/>
    </source>
</evidence>
<evidence type="ECO:0000313" key="4">
    <source>
        <dbReference type="Proteomes" id="UP001499974"/>
    </source>
</evidence>
<feature type="region of interest" description="Disordered" evidence="1">
    <location>
        <begin position="27"/>
        <end position="46"/>
    </location>
</feature>
<feature type="signal peptide" evidence="2">
    <location>
        <begin position="1"/>
        <end position="27"/>
    </location>
</feature>
<keyword evidence="2" id="KW-0732">Signal</keyword>
<dbReference type="RefSeq" id="WP_345519530.1">
    <property type="nucleotide sequence ID" value="NZ_BAABKM010000002.1"/>
</dbReference>
<reference evidence="4" key="1">
    <citation type="journal article" date="2019" name="Int. J. Syst. Evol. Microbiol.">
        <title>The Global Catalogue of Microorganisms (GCM) 10K type strain sequencing project: providing services to taxonomists for standard genome sequencing and annotation.</title>
        <authorList>
            <consortium name="The Broad Institute Genomics Platform"/>
            <consortium name="The Broad Institute Genome Sequencing Center for Infectious Disease"/>
            <person name="Wu L."/>
            <person name="Ma J."/>
        </authorList>
    </citation>
    <scope>NUCLEOTIDE SEQUENCE [LARGE SCALE GENOMIC DNA]</scope>
    <source>
        <strain evidence="4">JCM 18531</strain>
    </source>
</reference>
<evidence type="ECO:0008006" key="5">
    <source>
        <dbReference type="Google" id="ProtNLM"/>
    </source>
</evidence>
<protein>
    <recommendedName>
        <fullName evidence="5">Mce-associated membrane protein</fullName>
    </recommendedName>
</protein>
<proteinExistence type="predicted"/>